<dbReference type="Gene3D" id="3.40.50.12820">
    <property type="match status" value="1"/>
</dbReference>
<dbReference type="InterPro" id="IPR045851">
    <property type="entry name" value="AMP-bd_C_sf"/>
</dbReference>
<evidence type="ECO:0000256" key="1">
    <source>
        <dbReference type="ARBA" id="ARBA00022598"/>
    </source>
</evidence>
<feature type="domain" description="AMP-binding enzyme C-terminal" evidence="3">
    <location>
        <begin position="441"/>
        <end position="519"/>
    </location>
</feature>
<reference evidence="4" key="1">
    <citation type="journal article" date="2020" name="mSystems">
        <title>Genome- and Community-Level Interaction Insights into Carbon Utilization and Element Cycling Functions of Hydrothermarchaeota in Hydrothermal Sediment.</title>
        <authorList>
            <person name="Zhou Z."/>
            <person name="Liu Y."/>
            <person name="Xu W."/>
            <person name="Pan J."/>
            <person name="Luo Z.H."/>
            <person name="Li M."/>
        </authorList>
    </citation>
    <scope>NUCLEOTIDE SEQUENCE [LARGE SCALE GENOMIC DNA]</scope>
    <source>
        <strain evidence="4">HyVt-443</strain>
    </source>
</reference>
<evidence type="ECO:0000259" key="2">
    <source>
        <dbReference type="Pfam" id="PF00501"/>
    </source>
</evidence>
<dbReference type="PANTHER" id="PTHR43352:SF1">
    <property type="entry name" value="ANTHRANILATE--COA LIGASE"/>
    <property type="match status" value="1"/>
</dbReference>
<dbReference type="EMBL" id="DRKP01000168">
    <property type="protein sequence ID" value="HEB97441.1"/>
    <property type="molecule type" value="Genomic_DNA"/>
</dbReference>
<comment type="caution">
    <text evidence="4">The sequence shown here is derived from an EMBL/GenBank/DDBJ whole genome shotgun (WGS) entry which is preliminary data.</text>
</comment>
<keyword evidence="1 4" id="KW-0436">Ligase</keyword>
<sequence>MPNHAQVDRRQSPAVVDVPRRYNAAADFIDRHVEQGRGERTALIDDAGSYSYAELQRRQNRAGNLLRAVGVEMENRVMLCLHDGVDFPALFFGAIKSGAVAVPINTLLTSHDYDFMLRDSRARVLVVSRPLFDKFEPVLAGQPHLEKVIVAGGEVAGYDSLDALMAEAPEELEGADTTCDDVAFWLYTSGSTGTPKGAMHLHSDLVQTAVLYGEGVLGIRPEDRIFSAAKMFFAYGLGNAISFPFYVGATTVAMAGRPTPDAVMGVLKQHQPTLFCGVPTLYSAILGGTGYTRADGSERLRLCISAGEALPEEVGVEWERRFGSPILDGLGSTEMLHIFLSNREGDVHYGTSGVAVPGYELKIVDEADQPVGVDTVGELLVSGPSSAMAYWNNRRKSLDTFIGRWTRTGDKYIVDADGYYHYCGRTDDMLKVSGIWVSPFEVESALLAHEAVLEAAVVGREDDQGLVKPQAFVVLKQPELASEELVTRLQAFVKERLAPYKYPRWVEFLDELPKTATGKIQRYKLRSR</sequence>
<protein>
    <submittedName>
        <fullName evidence="4">Benzoate-CoA ligase family protein</fullName>
    </submittedName>
</protein>
<dbReference type="NCBIfam" id="TIGR02262">
    <property type="entry name" value="benz_CoA_lig"/>
    <property type="match status" value="1"/>
</dbReference>
<dbReference type="Pfam" id="PF00501">
    <property type="entry name" value="AMP-binding"/>
    <property type="match status" value="1"/>
</dbReference>
<proteinExistence type="predicted"/>
<organism evidence="4">
    <name type="scientific">Sedimenticola thiotaurini</name>
    <dbReference type="NCBI Taxonomy" id="1543721"/>
    <lineage>
        <taxon>Bacteria</taxon>
        <taxon>Pseudomonadati</taxon>
        <taxon>Pseudomonadota</taxon>
        <taxon>Gammaproteobacteria</taxon>
        <taxon>Chromatiales</taxon>
        <taxon>Sedimenticolaceae</taxon>
        <taxon>Sedimenticola</taxon>
    </lineage>
</organism>
<dbReference type="Proteomes" id="UP000886251">
    <property type="component" value="Unassembled WGS sequence"/>
</dbReference>
<dbReference type="CDD" id="cd05959">
    <property type="entry name" value="BCL_4HBCL"/>
    <property type="match status" value="1"/>
</dbReference>
<name>A0A831RQ56_9GAMM</name>
<dbReference type="InterPro" id="IPR011957">
    <property type="entry name" value="Benz_CoA_lig"/>
</dbReference>
<dbReference type="InterPro" id="IPR000873">
    <property type="entry name" value="AMP-dep_synth/lig_dom"/>
</dbReference>
<dbReference type="GO" id="GO:0016405">
    <property type="term" value="F:CoA-ligase activity"/>
    <property type="evidence" value="ECO:0007669"/>
    <property type="project" value="InterPro"/>
</dbReference>
<dbReference type="InterPro" id="IPR025110">
    <property type="entry name" value="AMP-bd_C"/>
</dbReference>
<dbReference type="Gene3D" id="3.30.300.30">
    <property type="match status" value="1"/>
</dbReference>
<dbReference type="AlphaFoldDB" id="A0A831RQ56"/>
<evidence type="ECO:0000313" key="4">
    <source>
        <dbReference type="EMBL" id="HEB97441.1"/>
    </source>
</evidence>
<dbReference type="GO" id="GO:0044550">
    <property type="term" value="P:secondary metabolite biosynthetic process"/>
    <property type="evidence" value="ECO:0007669"/>
    <property type="project" value="TreeGrafter"/>
</dbReference>
<gene>
    <name evidence="4" type="ORF">ENI96_13545</name>
</gene>
<dbReference type="GO" id="GO:0005524">
    <property type="term" value="F:ATP binding"/>
    <property type="evidence" value="ECO:0007669"/>
    <property type="project" value="InterPro"/>
</dbReference>
<dbReference type="Gene3D" id="3.40.50.980">
    <property type="match status" value="1"/>
</dbReference>
<dbReference type="Pfam" id="PF13193">
    <property type="entry name" value="AMP-binding_C"/>
    <property type="match status" value="1"/>
</dbReference>
<feature type="domain" description="AMP-dependent synthetase/ligase" evidence="2">
    <location>
        <begin position="32"/>
        <end position="391"/>
    </location>
</feature>
<evidence type="ECO:0000259" key="3">
    <source>
        <dbReference type="Pfam" id="PF13193"/>
    </source>
</evidence>
<dbReference type="SUPFAM" id="SSF56801">
    <property type="entry name" value="Acetyl-CoA synthetase-like"/>
    <property type="match status" value="1"/>
</dbReference>
<dbReference type="GO" id="GO:0016878">
    <property type="term" value="F:acid-thiol ligase activity"/>
    <property type="evidence" value="ECO:0007669"/>
    <property type="project" value="TreeGrafter"/>
</dbReference>
<dbReference type="PANTHER" id="PTHR43352">
    <property type="entry name" value="ACETYL-COA SYNTHETASE"/>
    <property type="match status" value="1"/>
</dbReference>
<accession>A0A831RQ56</accession>
<dbReference type="Gene3D" id="2.30.38.10">
    <property type="entry name" value="Luciferase, Domain 3"/>
    <property type="match status" value="1"/>
</dbReference>